<dbReference type="Pfam" id="PF06985">
    <property type="entry name" value="HET"/>
    <property type="match status" value="1"/>
</dbReference>
<evidence type="ECO:0000313" key="3">
    <source>
        <dbReference type="Proteomes" id="UP000053989"/>
    </source>
</evidence>
<feature type="domain" description="Heterokaryon incompatibility" evidence="1">
    <location>
        <begin position="35"/>
        <end position="91"/>
    </location>
</feature>
<name>A0A0C3DW46_9AGAM</name>
<feature type="non-terminal residue" evidence="2">
    <location>
        <position position="1"/>
    </location>
</feature>
<evidence type="ECO:0000313" key="2">
    <source>
        <dbReference type="EMBL" id="KIM60434.1"/>
    </source>
</evidence>
<dbReference type="InterPro" id="IPR010730">
    <property type="entry name" value="HET"/>
</dbReference>
<dbReference type="PANTHER" id="PTHR10622:SF10">
    <property type="entry name" value="HET DOMAIN-CONTAINING PROTEIN"/>
    <property type="match status" value="1"/>
</dbReference>
<dbReference type="Proteomes" id="UP000053989">
    <property type="component" value="Unassembled WGS sequence"/>
</dbReference>
<gene>
    <name evidence="2" type="ORF">SCLCIDRAFT_124244</name>
</gene>
<organism evidence="2 3">
    <name type="scientific">Scleroderma citrinum Foug A</name>
    <dbReference type="NCBI Taxonomy" id="1036808"/>
    <lineage>
        <taxon>Eukaryota</taxon>
        <taxon>Fungi</taxon>
        <taxon>Dikarya</taxon>
        <taxon>Basidiomycota</taxon>
        <taxon>Agaricomycotina</taxon>
        <taxon>Agaricomycetes</taxon>
        <taxon>Agaricomycetidae</taxon>
        <taxon>Boletales</taxon>
        <taxon>Sclerodermatineae</taxon>
        <taxon>Sclerodermataceae</taxon>
        <taxon>Scleroderma</taxon>
    </lineage>
</organism>
<accession>A0A0C3DW46</accession>
<reference evidence="3" key="2">
    <citation type="submission" date="2015-01" db="EMBL/GenBank/DDBJ databases">
        <title>Evolutionary Origins and Diversification of the Mycorrhizal Mutualists.</title>
        <authorList>
            <consortium name="DOE Joint Genome Institute"/>
            <consortium name="Mycorrhizal Genomics Consortium"/>
            <person name="Kohler A."/>
            <person name="Kuo A."/>
            <person name="Nagy L.G."/>
            <person name="Floudas D."/>
            <person name="Copeland A."/>
            <person name="Barry K.W."/>
            <person name="Cichocki N."/>
            <person name="Veneault-Fourrey C."/>
            <person name="LaButti K."/>
            <person name="Lindquist E.A."/>
            <person name="Lipzen A."/>
            <person name="Lundell T."/>
            <person name="Morin E."/>
            <person name="Murat C."/>
            <person name="Riley R."/>
            <person name="Ohm R."/>
            <person name="Sun H."/>
            <person name="Tunlid A."/>
            <person name="Henrissat B."/>
            <person name="Grigoriev I.V."/>
            <person name="Hibbett D.S."/>
            <person name="Martin F."/>
        </authorList>
    </citation>
    <scope>NUCLEOTIDE SEQUENCE [LARGE SCALE GENOMIC DNA]</scope>
    <source>
        <strain evidence="3">Foug A</strain>
    </source>
</reference>
<protein>
    <recommendedName>
        <fullName evidence="1">Heterokaryon incompatibility domain-containing protein</fullName>
    </recommendedName>
</protein>
<dbReference type="STRING" id="1036808.A0A0C3DW46"/>
<evidence type="ECO:0000259" key="1">
    <source>
        <dbReference type="Pfam" id="PF06985"/>
    </source>
</evidence>
<dbReference type="HOGENOM" id="CLU_2339313_0_0_1"/>
<keyword evidence="3" id="KW-1185">Reference proteome</keyword>
<dbReference type="InParanoid" id="A0A0C3DW46"/>
<proteinExistence type="predicted"/>
<dbReference type="OrthoDB" id="674604at2759"/>
<dbReference type="EMBL" id="KN822062">
    <property type="protein sequence ID" value="KIM60434.1"/>
    <property type="molecule type" value="Genomic_DNA"/>
</dbReference>
<reference evidence="2 3" key="1">
    <citation type="submission" date="2014-04" db="EMBL/GenBank/DDBJ databases">
        <authorList>
            <consortium name="DOE Joint Genome Institute"/>
            <person name="Kuo A."/>
            <person name="Kohler A."/>
            <person name="Nagy L.G."/>
            <person name="Floudas D."/>
            <person name="Copeland A."/>
            <person name="Barry K.W."/>
            <person name="Cichocki N."/>
            <person name="Veneault-Fourrey C."/>
            <person name="LaButti K."/>
            <person name="Lindquist E.A."/>
            <person name="Lipzen A."/>
            <person name="Lundell T."/>
            <person name="Morin E."/>
            <person name="Murat C."/>
            <person name="Sun H."/>
            <person name="Tunlid A."/>
            <person name="Henrissat B."/>
            <person name="Grigoriev I.V."/>
            <person name="Hibbett D.S."/>
            <person name="Martin F."/>
            <person name="Nordberg H.P."/>
            <person name="Cantor M.N."/>
            <person name="Hua S.X."/>
        </authorList>
    </citation>
    <scope>NUCLEOTIDE SEQUENCE [LARGE SCALE GENOMIC DNA]</scope>
    <source>
        <strain evidence="2 3">Foug A</strain>
    </source>
</reference>
<dbReference type="AlphaFoldDB" id="A0A0C3DW46"/>
<sequence>YAILSHPRIREEVDYNEITKLTQMGSEERYQLDGYRMILKIYQQARKDGREWLWVNTCCIDKYSNVELLEIINSMYWWYESAKVSYTTTSRSVLSHRQ</sequence>
<dbReference type="PANTHER" id="PTHR10622">
    <property type="entry name" value="HET DOMAIN-CONTAINING PROTEIN"/>
    <property type="match status" value="1"/>
</dbReference>